<evidence type="ECO:0000313" key="2">
    <source>
        <dbReference type="EMBL" id="GEL49204.1"/>
    </source>
</evidence>
<evidence type="ECO:0000313" key="4">
    <source>
        <dbReference type="EMBL" id="KXV55975.1"/>
    </source>
</evidence>
<dbReference type="AlphaFoldDB" id="A0A094YRI0"/>
<sequence>MDGAVEVRIVKRYVFLLLPLFLAACGGGWNGSVQCAPYAREHSAINLRGAAASWWNQARGQYARSSAPHQGDVLVFRSTRRLPSGHVSVVRKVENSRLVLVDHANWEPGRVTHKAPVEDVSPANDWTRVRVWWSPVHGLGKTVYPAYGFIEPIVMGSS</sequence>
<dbReference type="InterPro" id="IPR038765">
    <property type="entry name" value="Papain-like_cys_pep_sf"/>
</dbReference>
<reference evidence="2 7" key="3">
    <citation type="submission" date="2019-07" db="EMBL/GenBank/DDBJ databases">
        <title>Whole genome shotgun sequence of Acetobacter tropicalis NBRC 16470.</title>
        <authorList>
            <person name="Hosoyama A."/>
            <person name="Uohara A."/>
            <person name="Ohji S."/>
            <person name="Ichikawa N."/>
        </authorList>
    </citation>
    <scope>NUCLEOTIDE SEQUENCE [LARGE SCALE GENOMIC DNA]</scope>
    <source>
        <strain evidence="2 7">NBRC 16470</strain>
    </source>
</reference>
<dbReference type="Pfam" id="PF05257">
    <property type="entry name" value="CHAP"/>
    <property type="match status" value="1"/>
</dbReference>
<dbReference type="EMBL" id="LHZT01000129">
    <property type="protein sequence ID" value="KXV55975.1"/>
    <property type="molecule type" value="Genomic_DNA"/>
</dbReference>
<dbReference type="PROSITE" id="PS50911">
    <property type="entry name" value="CHAP"/>
    <property type="match status" value="1"/>
</dbReference>
<dbReference type="InterPro" id="IPR007921">
    <property type="entry name" value="CHAP_dom"/>
</dbReference>
<gene>
    <name evidence="4" type="ORF">AD947_12985</name>
    <name evidence="3" type="ORF">AtDm6_1428</name>
    <name evidence="2" type="ORF">ATR01nite_02790</name>
</gene>
<organism evidence="3 5">
    <name type="scientific">Acetobacter tropicalis</name>
    <dbReference type="NCBI Taxonomy" id="104102"/>
    <lineage>
        <taxon>Bacteria</taxon>
        <taxon>Pseudomonadati</taxon>
        <taxon>Pseudomonadota</taxon>
        <taxon>Alphaproteobacteria</taxon>
        <taxon>Acetobacterales</taxon>
        <taxon>Acetobacteraceae</taxon>
        <taxon>Acetobacter</taxon>
    </lineage>
</organism>
<evidence type="ECO:0000313" key="7">
    <source>
        <dbReference type="Proteomes" id="UP000321800"/>
    </source>
</evidence>
<dbReference type="Gene3D" id="3.90.1720.10">
    <property type="entry name" value="endopeptidase domain like (from Nostoc punctiforme)"/>
    <property type="match status" value="1"/>
</dbReference>
<comment type="caution">
    <text evidence="3">The sequence shown here is derived from an EMBL/GenBank/DDBJ whole genome shotgun (WGS) entry which is preliminary data.</text>
</comment>
<dbReference type="SUPFAM" id="SSF54001">
    <property type="entry name" value="Cysteine proteinases"/>
    <property type="match status" value="1"/>
</dbReference>
<keyword evidence="5" id="KW-1185">Reference proteome</keyword>
<dbReference type="PATRIC" id="fig|104102.11.peg.2761"/>
<accession>A0A094YRI0</accession>
<evidence type="ECO:0000313" key="6">
    <source>
        <dbReference type="Proteomes" id="UP000075411"/>
    </source>
</evidence>
<dbReference type="Proteomes" id="UP000029448">
    <property type="component" value="Unassembled WGS sequence"/>
</dbReference>
<evidence type="ECO:0000313" key="3">
    <source>
        <dbReference type="EMBL" id="KGB24017.1"/>
    </source>
</evidence>
<evidence type="ECO:0000313" key="5">
    <source>
        <dbReference type="Proteomes" id="UP000029448"/>
    </source>
</evidence>
<protein>
    <submittedName>
        <fullName evidence="4">Amidase</fullName>
    </submittedName>
</protein>
<dbReference type="EMBL" id="JOKM01000053">
    <property type="protein sequence ID" value="KGB24017.1"/>
    <property type="molecule type" value="Genomic_DNA"/>
</dbReference>
<dbReference type="STRING" id="104102.AtDm6_1428"/>
<proteinExistence type="predicted"/>
<dbReference type="Proteomes" id="UP000321800">
    <property type="component" value="Unassembled WGS sequence"/>
</dbReference>
<evidence type="ECO:0000259" key="1">
    <source>
        <dbReference type="PROSITE" id="PS50911"/>
    </source>
</evidence>
<name>A0A094YRI0_9PROT</name>
<feature type="domain" description="Peptidase C51" evidence="1">
    <location>
        <begin position="10"/>
        <end position="130"/>
    </location>
</feature>
<reference evidence="3 5" key="1">
    <citation type="submission" date="2014-06" db="EMBL/GenBank/DDBJ databases">
        <title>Functional and comparative genomic analyses of the Drosophila gut microbiota identify candidate symbiosis factors.</title>
        <authorList>
            <person name="Newell P.D."/>
            <person name="Chaston J.M."/>
            <person name="Douglas A.E."/>
        </authorList>
    </citation>
    <scope>NUCLEOTIDE SEQUENCE [LARGE SCALE GENOMIC DNA]</scope>
    <source>
        <strain evidence="3 5">DmCS_006</strain>
    </source>
</reference>
<dbReference type="EMBL" id="BJVR01000002">
    <property type="protein sequence ID" value="GEL49204.1"/>
    <property type="molecule type" value="Genomic_DNA"/>
</dbReference>
<dbReference type="Proteomes" id="UP000075411">
    <property type="component" value="Unassembled WGS sequence"/>
</dbReference>
<reference evidence="4 6" key="2">
    <citation type="submission" date="2015-06" db="EMBL/GenBank/DDBJ databases">
        <title>Improved classification and identification of acetic acid bacteria using matrix-assisted laser desorption/ionization time-of-flight mass spectrometry; Gluconobacter nephelii and Gluconobacter uchimurae are later heterotypic synonyms of Gluconobacter japonicus and Gluconobacter oxydans, respectively.</title>
        <authorList>
            <person name="Li L."/>
            <person name="Cleenwerck I."/>
            <person name="De Vuyst L."/>
            <person name="Vandamme P."/>
        </authorList>
    </citation>
    <scope>NUCLEOTIDE SEQUENCE [LARGE SCALE GENOMIC DNA]</scope>
    <source>
        <strain evidence="4 6">LMG 1663</strain>
    </source>
</reference>